<feature type="transmembrane region" description="Helical" evidence="10">
    <location>
        <begin position="870"/>
        <end position="889"/>
    </location>
</feature>
<feature type="transmembrane region" description="Helical" evidence="10">
    <location>
        <begin position="921"/>
        <end position="946"/>
    </location>
</feature>
<dbReference type="PANTHER" id="PTHR32063">
    <property type="match status" value="1"/>
</dbReference>
<evidence type="ECO:0000256" key="9">
    <source>
        <dbReference type="SAM" id="Coils"/>
    </source>
</evidence>
<dbReference type="Gene3D" id="3.30.70.1320">
    <property type="entry name" value="Multidrug efflux transporter AcrB pore domain like"/>
    <property type="match status" value="1"/>
</dbReference>
<dbReference type="Gene3D" id="3.30.70.1440">
    <property type="entry name" value="Multidrug efflux transporter AcrB pore domain"/>
    <property type="match status" value="1"/>
</dbReference>
<keyword evidence="8 10" id="KW-0472">Membrane</keyword>
<protein>
    <submittedName>
        <fullName evidence="11">CusA/CzcA family heavy metal efflux RND transporter</fullName>
    </submittedName>
</protein>
<feature type="coiled-coil region" evidence="9">
    <location>
        <begin position="1338"/>
        <end position="1369"/>
    </location>
</feature>
<feature type="transmembrane region" description="Helical" evidence="10">
    <location>
        <begin position="1037"/>
        <end position="1054"/>
    </location>
</feature>
<keyword evidence="12" id="KW-1185">Reference proteome</keyword>
<evidence type="ECO:0000256" key="10">
    <source>
        <dbReference type="SAM" id="Phobius"/>
    </source>
</evidence>
<dbReference type="RefSeq" id="WP_016479452.1">
    <property type="nucleotide sequence ID" value="NZ_CP022022.1"/>
</dbReference>
<organism evidence="11 12">
    <name type="scientific">Capnocytophaga endodontalis</name>
    <dbReference type="NCBI Taxonomy" id="2708117"/>
    <lineage>
        <taxon>Bacteria</taxon>
        <taxon>Pseudomonadati</taxon>
        <taxon>Bacteroidota</taxon>
        <taxon>Flavobacteriia</taxon>
        <taxon>Flavobacteriales</taxon>
        <taxon>Flavobacteriaceae</taxon>
        <taxon>Capnocytophaga</taxon>
    </lineage>
</organism>
<dbReference type="Gene3D" id="3.30.70.1430">
    <property type="entry name" value="Multidrug efflux transporter AcrB pore domain"/>
    <property type="match status" value="2"/>
</dbReference>
<dbReference type="InterPro" id="IPR003423">
    <property type="entry name" value="OMP_efflux"/>
</dbReference>
<sequence>MLDKIILFSIKNKLFVGFMTLMLIFWGVWSATRLPIDAVPDITNNQVQIITSTPTLASQEVEQLVTFPIEQAIANIPGLEETRSISRFGLSVITAVFSEDMDIYFARQLVNEKLKEAQEQIPQGIGSPELSPVSTGLGEVYQYIIRPTEQSKNKYSAKDLRTMQDWIVARQLYGTKGIAEINSFGGELKQYEVVIDPDRLRAMGVSVSDIFTALEQNNQNTGGAYIDKRPNAYFIRGIGMARSLEDIGNIAVGKHTPPLFIKHVAEVRLGSALRYGALSYNGEVDAVGGVVMMLKGENSHEVVSRIKEKLPTIQQSLPEDVVIEPFLDRTDLVQRAIHTVEKNLLEGALIVIFILVLFLGNLRAGLIVATAIPLSLLFALGMMNLFGVSANLMSLGAIDFGIIVDGSVIVVEAVMHHLAIRKNHQRLTQAQMDEEVFHSASKIRSSAAFGEIIILMVYIPILTLVGVEGKMFRPMAQTVVFAILGALILSLTYIPAMSALLLPKTVSDKRSFAERMISWLYRHYQPLFVRSIRLRGWIIGSTVVLFVLAVGIFSRMGGEFIPQLQEGDFVFECILPPGTSLKQSLETSMQASRLIREFDEVKMVIGKTGSAEIPTDPMPLEASDIVIVLKSQDQWKSGRSYEELGDAIIERLKDIPGVFFEKSQPIQMHFNELMTGVRQDVTIKIFGENMDTLAHYAQRVSQLIQKTEGATAPQVEKVSGLPQINVTYDRVRLANYGLSVQEVNEVLSTAFAGKKAGVVFENERRFDLVVRLDSLHRTGIDDVQHMMVATENGQVPMSQLATIKYELGPAQVSREAGKRRIVIGFNVQGRDVQSVVSDIEQKLKGVKLPTGYYFTYGGQFENLQQATDRLLIAVPVALLLIFFLLYLAFHSIKQSLLIFSAIPMSAIGGVFALLLRGMPFSISAGIGFIALFGVAVLNGIVLIGTFNQLKKEGMTNLLHRVITGTEMRLRPVLMTAMVASLGFLPMALSQGAGAEVQRPLATVVIGGLVSATFLTLFVLPLLYIAFNSTFSWRRPSAKVLTIALLLISPIALHAQQSYSLQEIEQIALKNNGVIKAAQLKLQGASAKERTSFELAKTDFTGQYGQYSSAEKDLSVGVSQSIPLPTVFAARKKLYQAETQLQQGQLALQQNELKRQVRNAYQQLQYLTFKEEQLLQLDSLYNNFIRIAEVRYKAGDTKKIDINTAQVKKGEISLLLQQNKTIQQATYRNLRTLMQTEEAFTITKPPVYEPLLLSEPSDVQLSQHPLVQLSYQEANIAEHNKRLERAQALPDLTLGYTNQSLIGMQTIGGVETYTDRSKRFHFATIGLSVPIFTAIRAKVKAYKYQKEAAIEAAQQTEKQLKTQWINLQEEYQLNLQKYQFYKQEALPEAERIIRANQLGYSAGEISYVEYLYTLQTAVDTRLAYLESIEALNQKVIEIQSLLNQ</sequence>
<feature type="transmembrane region" description="Helical" evidence="10">
    <location>
        <begin position="896"/>
        <end position="915"/>
    </location>
</feature>
<dbReference type="PANTHER" id="PTHR32063:SF24">
    <property type="entry name" value="CATION EFFLUX SYSTEM (ACRB_ACRD_ACRF FAMILY)"/>
    <property type="match status" value="1"/>
</dbReference>
<dbReference type="InterPro" id="IPR027463">
    <property type="entry name" value="AcrB_DN_DC_subdom"/>
</dbReference>
<evidence type="ECO:0000256" key="2">
    <source>
        <dbReference type="ARBA" id="ARBA00007613"/>
    </source>
</evidence>
<comment type="similarity">
    <text evidence="2">Belongs to the outer membrane factor (OMF) (TC 1.B.17) family.</text>
</comment>
<dbReference type="GO" id="GO:0008324">
    <property type="term" value="F:monoatomic cation transmembrane transporter activity"/>
    <property type="evidence" value="ECO:0007669"/>
    <property type="project" value="InterPro"/>
</dbReference>
<keyword evidence="9" id="KW-0175">Coiled coil</keyword>
<dbReference type="GO" id="GO:0042910">
    <property type="term" value="F:xenobiotic transmembrane transporter activity"/>
    <property type="evidence" value="ECO:0007669"/>
    <property type="project" value="TreeGrafter"/>
</dbReference>
<accession>A0A1Z4BLI6</accession>
<dbReference type="Pfam" id="PF02321">
    <property type="entry name" value="OEP"/>
    <property type="match status" value="1"/>
</dbReference>
<dbReference type="EMBL" id="CP022022">
    <property type="protein sequence ID" value="ASF42146.1"/>
    <property type="molecule type" value="Genomic_DNA"/>
</dbReference>
<feature type="transmembrane region" description="Helical" evidence="10">
    <location>
        <begin position="447"/>
        <end position="467"/>
    </location>
</feature>
<evidence type="ECO:0000313" key="12">
    <source>
        <dbReference type="Proteomes" id="UP000197007"/>
    </source>
</evidence>
<dbReference type="KEGG" id="capn:CBG49_03075"/>
<dbReference type="InterPro" id="IPR001036">
    <property type="entry name" value="Acrflvin-R"/>
</dbReference>
<dbReference type="Gene3D" id="1.20.1640.10">
    <property type="entry name" value="Multidrug efflux transporter AcrB transmembrane domain"/>
    <property type="match status" value="2"/>
</dbReference>
<evidence type="ECO:0000256" key="1">
    <source>
        <dbReference type="ARBA" id="ARBA00004651"/>
    </source>
</evidence>
<evidence type="ECO:0000256" key="3">
    <source>
        <dbReference type="ARBA" id="ARBA00010942"/>
    </source>
</evidence>
<dbReference type="SUPFAM" id="SSF82693">
    <property type="entry name" value="Multidrug efflux transporter AcrB pore domain, PN1, PN2, PC1 and PC2 subdomains"/>
    <property type="match status" value="3"/>
</dbReference>
<keyword evidence="6 10" id="KW-0812">Transmembrane</keyword>
<feature type="transmembrane region" description="Helical" evidence="10">
    <location>
        <begin position="534"/>
        <end position="553"/>
    </location>
</feature>
<dbReference type="Pfam" id="PF00873">
    <property type="entry name" value="ACR_tran"/>
    <property type="match status" value="1"/>
</dbReference>
<evidence type="ECO:0000256" key="4">
    <source>
        <dbReference type="ARBA" id="ARBA00022448"/>
    </source>
</evidence>
<gene>
    <name evidence="11" type="ORF">CBG49_03075</name>
</gene>
<evidence type="ECO:0000256" key="8">
    <source>
        <dbReference type="ARBA" id="ARBA00023136"/>
    </source>
</evidence>
<dbReference type="Gene3D" id="3.30.2090.10">
    <property type="entry name" value="Multidrug efflux transporter AcrB TolC docking domain, DN and DC subdomains"/>
    <property type="match status" value="2"/>
</dbReference>
<comment type="similarity">
    <text evidence="3">Belongs to the resistance-nodulation-cell division (RND) (TC 2.A.6) family.</text>
</comment>
<reference evidence="12" key="1">
    <citation type="submission" date="2017-06" db="EMBL/GenBank/DDBJ databases">
        <title>Complete genome sequence of Capnocytophaga sp. KCOM 1579 (=ChDC OS43) isolated from a human refractory periapical abscess lesion.</title>
        <authorList>
            <person name="Kook J.-K."/>
            <person name="Park S.-N."/>
            <person name="Lim Y.K."/>
            <person name="Roh H."/>
        </authorList>
    </citation>
    <scope>NUCLEOTIDE SEQUENCE [LARGE SCALE GENOMIC DNA]</scope>
    <source>
        <strain evidence="12">ChDC OS43</strain>
    </source>
</reference>
<dbReference type="PRINTS" id="PR00702">
    <property type="entry name" value="ACRIFLAVINRP"/>
</dbReference>
<evidence type="ECO:0000256" key="7">
    <source>
        <dbReference type="ARBA" id="ARBA00022989"/>
    </source>
</evidence>
<dbReference type="Gene3D" id="1.20.1600.10">
    <property type="entry name" value="Outer membrane efflux proteins (OEP)"/>
    <property type="match status" value="1"/>
</dbReference>
<name>A0A1Z4BLI6_9FLAO</name>
<feature type="transmembrane region" description="Helical" evidence="10">
    <location>
        <begin position="366"/>
        <end position="386"/>
    </location>
</feature>
<dbReference type="GO" id="GO:0015562">
    <property type="term" value="F:efflux transmembrane transporter activity"/>
    <property type="evidence" value="ECO:0007669"/>
    <property type="project" value="InterPro"/>
</dbReference>
<keyword evidence="7 10" id="KW-1133">Transmembrane helix</keyword>
<dbReference type="InterPro" id="IPR004763">
    <property type="entry name" value="CusA-like"/>
</dbReference>
<keyword evidence="4" id="KW-0813">Transport</keyword>
<comment type="subcellular location">
    <subcellularLocation>
        <location evidence="1">Cell membrane</location>
        <topology evidence="1">Multi-pass membrane protein</topology>
    </subcellularLocation>
</comment>
<evidence type="ECO:0000256" key="6">
    <source>
        <dbReference type="ARBA" id="ARBA00022692"/>
    </source>
</evidence>
<evidence type="ECO:0000313" key="11">
    <source>
        <dbReference type="EMBL" id="ASF42146.1"/>
    </source>
</evidence>
<dbReference type="GO" id="GO:0005886">
    <property type="term" value="C:plasma membrane"/>
    <property type="evidence" value="ECO:0007669"/>
    <property type="project" value="UniProtKB-SubCell"/>
</dbReference>
<keyword evidence="5" id="KW-1003">Cell membrane</keyword>
<dbReference type="SUPFAM" id="SSF56954">
    <property type="entry name" value="Outer membrane efflux proteins (OEP)"/>
    <property type="match status" value="1"/>
</dbReference>
<dbReference type="SUPFAM" id="SSF82714">
    <property type="entry name" value="Multidrug efflux transporter AcrB TolC docking domain, DN and DC subdomains"/>
    <property type="match status" value="2"/>
</dbReference>
<evidence type="ECO:0000256" key="5">
    <source>
        <dbReference type="ARBA" id="ARBA00022475"/>
    </source>
</evidence>
<dbReference type="NCBIfam" id="TIGR00914">
    <property type="entry name" value="2A0601"/>
    <property type="match status" value="1"/>
</dbReference>
<feature type="transmembrane region" description="Helical" evidence="10">
    <location>
        <begin position="479"/>
        <end position="502"/>
    </location>
</feature>
<dbReference type="SUPFAM" id="SSF82866">
    <property type="entry name" value="Multidrug efflux transporter AcrB transmembrane domain"/>
    <property type="match status" value="2"/>
</dbReference>
<proteinExistence type="inferred from homology"/>
<feature type="transmembrane region" description="Helical" evidence="10">
    <location>
        <begin position="343"/>
        <end position="359"/>
    </location>
</feature>
<dbReference type="Proteomes" id="UP000197007">
    <property type="component" value="Chromosome"/>
</dbReference>
<feature type="transmembrane region" description="Helical" evidence="10">
    <location>
        <begin position="967"/>
        <end position="988"/>
    </location>
</feature>
<feature type="transmembrane region" description="Helical" evidence="10">
    <location>
        <begin position="392"/>
        <end position="415"/>
    </location>
</feature>
<feature type="transmembrane region" description="Helical" evidence="10">
    <location>
        <begin position="1000"/>
        <end position="1025"/>
    </location>
</feature>